<dbReference type="Proteomes" id="UP001159363">
    <property type="component" value="Chromosome 11"/>
</dbReference>
<sequence length="562" mass="61854">MMAELPVGAAGSCRARQGIRAECGTERAAVLQYGWHDACAHSHLLQLLSHCARRSHHLAPQSKTVVSVIWPLAVSQVSGRAAHHGMTFSVPSRACDRLAFTRVGRDNNERHIRLYYAAYVQDTSRRHGEGESHLNPWPGLSYDSSSVCWALFTNLETFYDTWDKPSVKHVFVLAIGAQFIRHAQVNSEPLVAMQGNQRRIACHLVKLAGPCDITSSLLHVAPAALATVKAPRHAVVKALTHLPLILRRDLTQVQNVARSGEGALGARGSLALIAASLLSCKQGSDAEQTDPRRSPHPSIGPSPPHTKAIRGQSPAESLWILACGNRAGRFRWSAGIPGDLPPPPPPFRHRSILTPITLIGSQNLDVNRPNLFTHSSSRCFTMPIAVGRLDHGQDRGSERGSQETSQEDVVASADDCEFLSGWVKSPGSCCLSPWKTVRVALLMTLQHLQSWPCIHPSWMLPQRGVILQYVLQTTRHYNTPVGRLVDSFTPSPIAATRRLSFEETKTRLSVIYDQASYRATGRKVTNPSERNDFQGLLVHRGDDDYIREETDLARANSLIARP</sequence>
<accession>A0ABQ9GIR8</accession>
<feature type="region of interest" description="Disordered" evidence="1">
    <location>
        <begin position="283"/>
        <end position="311"/>
    </location>
</feature>
<protein>
    <submittedName>
        <fullName evidence="2">Uncharacterized protein</fullName>
    </submittedName>
</protein>
<reference evidence="2 3" key="1">
    <citation type="submission" date="2023-02" db="EMBL/GenBank/DDBJ databases">
        <title>LHISI_Scaffold_Assembly.</title>
        <authorList>
            <person name="Stuart O.P."/>
            <person name="Cleave R."/>
            <person name="Magrath M.J.L."/>
            <person name="Mikheyev A.S."/>
        </authorList>
    </citation>
    <scope>NUCLEOTIDE SEQUENCE [LARGE SCALE GENOMIC DNA]</scope>
    <source>
        <strain evidence="2">Daus_M_001</strain>
        <tissue evidence="2">Leg muscle</tissue>
    </source>
</reference>
<name>A0ABQ9GIR8_9NEOP</name>
<keyword evidence="3" id="KW-1185">Reference proteome</keyword>
<evidence type="ECO:0000313" key="2">
    <source>
        <dbReference type="EMBL" id="KAJ8871920.1"/>
    </source>
</evidence>
<evidence type="ECO:0000256" key="1">
    <source>
        <dbReference type="SAM" id="MobiDB-lite"/>
    </source>
</evidence>
<organism evidence="2 3">
    <name type="scientific">Dryococelus australis</name>
    <dbReference type="NCBI Taxonomy" id="614101"/>
    <lineage>
        <taxon>Eukaryota</taxon>
        <taxon>Metazoa</taxon>
        <taxon>Ecdysozoa</taxon>
        <taxon>Arthropoda</taxon>
        <taxon>Hexapoda</taxon>
        <taxon>Insecta</taxon>
        <taxon>Pterygota</taxon>
        <taxon>Neoptera</taxon>
        <taxon>Polyneoptera</taxon>
        <taxon>Phasmatodea</taxon>
        <taxon>Verophasmatodea</taxon>
        <taxon>Anareolatae</taxon>
        <taxon>Phasmatidae</taxon>
        <taxon>Eurycanthinae</taxon>
        <taxon>Dryococelus</taxon>
    </lineage>
</organism>
<comment type="caution">
    <text evidence="2">The sequence shown here is derived from an EMBL/GenBank/DDBJ whole genome shotgun (WGS) entry which is preliminary data.</text>
</comment>
<proteinExistence type="predicted"/>
<dbReference type="EMBL" id="JARBHB010000012">
    <property type="protein sequence ID" value="KAJ8871920.1"/>
    <property type="molecule type" value="Genomic_DNA"/>
</dbReference>
<evidence type="ECO:0000313" key="3">
    <source>
        <dbReference type="Proteomes" id="UP001159363"/>
    </source>
</evidence>
<gene>
    <name evidence="2" type="ORF">PR048_028260</name>
</gene>